<evidence type="ECO:0000256" key="2">
    <source>
        <dbReference type="ARBA" id="ARBA00022729"/>
    </source>
</evidence>
<dbReference type="PANTHER" id="PTHR35936:SF25">
    <property type="entry name" value="ABC TRANSPORTER SUBSTRATE-BINDING PROTEIN"/>
    <property type="match status" value="1"/>
</dbReference>
<dbReference type="AlphaFoldDB" id="A0AB39V131"/>
<dbReference type="SMART" id="SM00062">
    <property type="entry name" value="PBPb"/>
    <property type="match status" value="1"/>
</dbReference>
<dbReference type="SUPFAM" id="SSF53850">
    <property type="entry name" value="Periplasmic binding protein-like II"/>
    <property type="match status" value="1"/>
</dbReference>
<accession>A0AB39V131</accession>
<protein>
    <submittedName>
        <fullName evidence="4">Transporter substrate-binding domain-containing protein</fullName>
    </submittedName>
</protein>
<sequence length="238" mass="26697">MSLIFATLSWGETITLANGEWAPYLSEKLKKYGFVSDIVTQSFEREGVTVKYVFLPWKRGYEEAKNGKLNGSLVWSRTEEREQFFDYSDPVIRLETVLFVRKGGGFDWDGTPQSLSGKSLGGVIGYSYGLDEAEKAGTVKISRITSADANLQKVAAGRLDAFIEDRQVGMELVNKLGLADKIEVHPKPIKMRDYHLILNKKQPENKALMEKFNRGLKALREDGTYDAIVKAAQAGEYN</sequence>
<evidence type="ECO:0000256" key="1">
    <source>
        <dbReference type="ARBA" id="ARBA00010333"/>
    </source>
</evidence>
<dbReference type="PANTHER" id="PTHR35936">
    <property type="entry name" value="MEMBRANE-BOUND LYTIC MUREIN TRANSGLYCOSYLASE F"/>
    <property type="match status" value="1"/>
</dbReference>
<dbReference type="Gene3D" id="3.40.190.10">
    <property type="entry name" value="Periplasmic binding protein-like II"/>
    <property type="match status" value="2"/>
</dbReference>
<evidence type="ECO:0000259" key="3">
    <source>
        <dbReference type="SMART" id="SM00062"/>
    </source>
</evidence>
<keyword evidence="2" id="KW-0732">Signal</keyword>
<reference evidence="4" key="1">
    <citation type="submission" date="2024-05" db="EMBL/GenBank/DDBJ databases">
        <title>Genome sequencing of novel strain.</title>
        <authorList>
            <person name="Ganbat D."/>
            <person name="Ganbat S."/>
            <person name="Lee S.-J."/>
        </authorList>
    </citation>
    <scope>NUCLEOTIDE SEQUENCE</scope>
    <source>
        <strain evidence="4">SMD15-11</strain>
    </source>
</reference>
<name>A0AB39V131_9GAMM</name>
<dbReference type="KEGG" id="tcd:AAIA72_07800"/>
<gene>
    <name evidence="4" type="ORF">AAIA72_07800</name>
</gene>
<dbReference type="EMBL" id="CP154858">
    <property type="protein sequence ID" value="XDT73862.1"/>
    <property type="molecule type" value="Genomic_DNA"/>
</dbReference>
<dbReference type="RefSeq" id="WP_369602840.1">
    <property type="nucleotide sequence ID" value="NZ_CP154858.1"/>
</dbReference>
<dbReference type="Pfam" id="PF00497">
    <property type="entry name" value="SBP_bac_3"/>
    <property type="match status" value="1"/>
</dbReference>
<proteinExistence type="inferred from homology"/>
<comment type="similarity">
    <text evidence="1">Belongs to the bacterial solute-binding protein 3 family.</text>
</comment>
<feature type="domain" description="Solute-binding protein family 3/N-terminal" evidence="3">
    <location>
        <begin position="13"/>
        <end position="236"/>
    </location>
</feature>
<organism evidence="4">
    <name type="scientific">Thermohahella caldifontis</name>
    <dbReference type="NCBI Taxonomy" id="3142973"/>
    <lineage>
        <taxon>Bacteria</taxon>
        <taxon>Pseudomonadati</taxon>
        <taxon>Pseudomonadota</taxon>
        <taxon>Gammaproteobacteria</taxon>
        <taxon>Oceanospirillales</taxon>
        <taxon>Hahellaceae</taxon>
        <taxon>Thermohahella</taxon>
    </lineage>
</organism>
<evidence type="ECO:0000313" key="4">
    <source>
        <dbReference type="EMBL" id="XDT73862.1"/>
    </source>
</evidence>
<dbReference type="InterPro" id="IPR001638">
    <property type="entry name" value="Solute-binding_3/MltF_N"/>
</dbReference>